<dbReference type="EMBL" id="CP024770">
    <property type="protein sequence ID" value="QGY33172.1"/>
    <property type="molecule type" value="Genomic_DNA"/>
</dbReference>
<gene>
    <name evidence="2" type="ORF">CUN67_30125</name>
</gene>
<accession>A0A6B9G9K4</accession>
<evidence type="ECO:0000259" key="1">
    <source>
        <dbReference type="Pfam" id="PF07728"/>
    </source>
</evidence>
<proteinExistence type="predicted"/>
<dbReference type="Proteomes" id="UP000502005">
    <property type="component" value="Plasmid pNE1B"/>
</dbReference>
<protein>
    <submittedName>
        <fullName evidence="2">GTPase</fullName>
    </submittedName>
</protein>
<dbReference type="REBASE" id="368982">
    <property type="entry name" value="PcyNE1McrBCP"/>
</dbReference>
<dbReference type="AlphaFoldDB" id="A0A6B9G9K4"/>
<sequence>MSEYSWIPVFKNVSNWIADYENKQQVLVQILREIGVDNGLEDELSDGDREPLKVIDPFTFFATFMKYGVIKRTELFAALLKKAGLQISAPGDFNGVPNAQPLKVWLFPYEKERSADMVPSLWALFHQMRAGKIDGDLFNKILKIPHTGFAKLTECLFYLSPEKYFPVDAQTKHWLKKKGRDLPKENWQSYQELLSWLDTTQSKSYYEISYEAWYENQSSAFSSAIADEYLRTRFPDTRSSTTHLIAYKTDAMRELAFDPGNPPEKKRKIKLFVDEQPTHPDFARFVAYESDKSRNHHLSSHAPSLAKGNAAWAVEISNLEQLITLCDWYATPPAKDLPAMENKEKYVKNHTSLNQILFGPPGTGKTYSTLERAVLLAEPSWYSDLKSQNLSAEQHRQEVKNKYETLCADKRIAFTTFHQSFSYEDFIEGIRAEVAEENQGIKYKIEKGVFKEIADRAAKAVTAKEIGLSQVPDIWKISIGRAHEKEMRDRYIDAGEARIGWNDTGDLSQTFEQRTQEQQEYWSSLSNPNHNALNAFSHDVKVGDVLLCLKNSETVQAVGIVTSGYSFDEGSEESGEYAHVRKVNWVLKDIELNILALNGSTKMVQQTLYPLYRISWHSLIAELDKQHIPTPASFHEVNNVSKRQNYILIIDEVNRGNISRIFGELITLLEPDKRQGGPDERTVILPYSKELFSVPDNLYVIGTMNTADKSLAQLDLALRRRFEFIELMPQPDLLSDISVFGVNVGELLTVMNQRIEILLDRDHTLGHAYFWPLKNVKSEDEKCNLAAEIFEKRIIPLLQEYFFADWERIGWVLNDSEKAPENRFILTGNIERAIDSLFPESISSQLSDRRYRINQSAFSNAASYQGIMPKGGASS</sequence>
<evidence type="ECO:0000313" key="2">
    <source>
        <dbReference type="EMBL" id="QGY33172.1"/>
    </source>
</evidence>
<dbReference type="GO" id="GO:0016887">
    <property type="term" value="F:ATP hydrolysis activity"/>
    <property type="evidence" value="ECO:0007669"/>
    <property type="project" value="InterPro"/>
</dbReference>
<name>A0A6B9G9K4_PANCY</name>
<dbReference type="InterPro" id="IPR011704">
    <property type="entry name" value="ATPase_dyneun-rel_AAA"/>
</dbReference>
<evidence type="ECO:0000313" key="3">
    <source>
        <dbReference type="Proteomes" id="UP000502005"/>
    </source>
</evidence>
<dbReference type="RefSeq" id="WP_208719341.1">
    <property type="nucleotide sequence ID" value="NZ_CP024770.1"/>
</dbReference>
<dbReference type="PANTHER" id="PTHR37291:SF1">
    <property type="entry name" value="TYPE IV METHYL-DIRECTED RESTRICTION ENZYME ECOKMCRB SUBUNIT"/>
    <property type="match status" value="1"/>
</dbReference>
<dbReference type="InterPro" id="IPR027417">
    <property type="entry name" value="P-loop_NTPase"/>
</dbReference>
<organism evidence="2 3">
    <name type="scientific">Pantoea cypripedii</name>
    <name type="common">Pectobacterium cypripedii</name>
    <name type="synonym">Erwinia cypripedii</name>
    <dbReference type="NCBI Taxonomy" id="55209"/>
    <lineage>
        <taxon>Bacteria</taxon>
        <taxon>Pseudomonadati</taxon>
        <taxon>Pseudomonadota</taxon>
        <taxon>Gammaproteobacteria</taxon>
        <taxon>Enterobacterales</taxon>
        <taxon>Erwiniaceae</taxon>
        <taxon>Pantoea</taxon>
    </lineage>
</organism>
<keyword evidence="2" id="KW-0614">Plasmid</keyword>
<dbReference type="PANTHER" id="PTHR37291">
    <property type="entry name" value="5-METHYLCYTOSINE-SPECIFIC RESTRICTION ENZYME B"/>
    <property type="match status" value="1"/>
</dbReference>
<dbReference type="SUPFAM" id="SSF52540">
    <property type="entry name" value="P-loop containing nucleoside triphosphate hydrolases"/>
    <property type="match status" value="1"/>
</dbReference>
<feature type="domain" description="ATPase dynein-related AAA" evidence="1">
    <location>
        <begin position="633"/>
        <end position="722"/>
    </location>
</feature>
<dbReference type="Pfam" id="PF07728">
    <property type="entry name" value="AAA_5"/>
    <property type="match status" value="1"/>
</dbReference>
<reference evidence="2 3" key="1">
    <citation type="submission" date="2017-11" db="EMBL/GenBank/DDBJ databases">
        <title>Genome sequence of Pantoea cypripedii NE1.</title>
        <authorList>
            <person name="Nascimento F.X."/>
        </authorList>
    </citation>
    <scope>NUCLEOTIDE SEQUENCE [LARGE SCALE GENOMIC DNA]</scope>
    <source>
        <strain evidence="2 3">NE1</strain>
        <plasmid evidence="3">pne1b</plasmid>
    </source>
</reference>
<dbReference type="Gene3D" id="3.40.50.300">
    <property type="entry name" value="P-loop containing nucleotide triphosphate hydrolases"/>
    <property type="match status" value="1"/>
</dbReference>
<dbReference type="InterPro" id="IPR052934">
    <property type="entry name" value="Methyl-DNA_Rec/Restrict_Enz"/>
</dbReference>
<geneLocation type="plasmid" evidence="3">
    <name>pne1b</name>
</geneLocation>
<dbReference type="GO" id="GO:0005524">
    <property type="term" value="F:ATP binding"/>
    <property type="evidence" value="ECO:0007669"/>
    <property type="project" value="InterPro"/>
</dbReference>